<gene>
    <name evidence="1" type="ORF">POCULU_LOCUS11355</name>
</gene>
<dbReference type="EMBL" id="CAJVPJ010007926">
    <property type="protein sequence ID" value="CAG8678390.1"/>
    <property type="molecule type" value="Genomic_DNA"/>
</dbReference>
<keyword evidence="2" id="KW-1185">Reference proteome</keyword>
<organism evidence="1 2">
    <name type="scientific">Paraglomus occultum</name>
    <dbReference type="NCBI Taxonomy" id="144539"/>
    <lineage>
        <taxon>Eukaryota</taxon>
        <taxon>Fungi</taxon>
        <taxon>Fungi incertae sedis</taxon>
        <taxon>Mucoromycota</taxon>
        <taxon>Glomeromycotina</taxon>
        <taxon>Glomeromycetes</taxon>
        <taxon>Paraglomerales</taxon>
        <taxon>Paraglomeraceae</taxon>
        <taxon>Paraglomus</taxon>
    </lineage>
</organism>
<proteinExistence type="predicted"/>
<sequence length="57" mass="6640">MNNYSKWSLLGILKYLSNNVDFTSENLDDIVAVLKKQLEIGPKTAIFSRQRKIRLQK</sequence>
<comment type="caution">
    <text evidence="1">The sequence shown here is derived from an EMBL/GenBank/DDBJ whole genome shotgun (WGS) entry which is preliminary data.</text>
</comment>
<reference evidence="1" key="1">
    <citation type="submission" date="2021-06" db="EMBL/GenBank/DDBJ databases">
        <authorList>
            <person name="Kallberg Y."/>
            <person name="Tangrot J."/>
            <person name="Rosling A."/>
        </authorList>
    </citation>
    <scope>NUCLEOTIDE SEQUENCE</scope>
    <source>
        <strain evidence="1">IA702</strain>
    </source>
</reference>
<dbReference type="AlphaFoldDB" id="A0A9N9EKD6"/>
<dbReference type="OrthoDB" id="2424308at2759"/>
<name>A0A9N9EKD6_9GLOM</name>
<evidence type="ECO:0000313" key="2">
    <source>
        <dbReference type="Proteomes" id="UP000789572"/>
    </source>
</evidence>
<feature type="non-terminal residue" evidence="1">
    <location>
        <position position="57"/>
    </location>
</feature>
<protein>
    <submittedName>
        <fullName evidence="1">8335_t:CDS:1</fullName>
    </submittedName>
</protein>
<evidence type="ECO:0000313" key="1">
    <source>
        <dbReference type="EMBL" id="CAG8678390.1"/>
    </source>
</evidence>
<accession>A0A9N9EKD6</accession>
<dbReference type="Proteomes" id="UP000789572">
    <property type="component" value="Unassembled WGS sequence"/>
</dbReference>